<dbReference type="Gene3D" id="3.40.50.1100">
    <property type="match status" value="1"/>
</dbReference>
<accession>A0ABV2FFE2</accession>
<name>A0ABV2FFE2_9STRE</name>
<protein>
    <submittedName>
        <fullName evidence="1">Tryptophan synthase beta subunit</fullName>
    </submittedName>
</protein>
<proteinExistence type="predicted"/>
<dbReference type="Proteomes" id="UP001549122">
    <property type="component" value="Unassembled WGS sequence"/>
</dbReference>
<dbReference type="EMBL" id="JBEPLO010000003">
    <property type="protein sequence ID" value="MET3557283.1"/>
    <property type="molecule type" value="Genomic_DNA"/>
</dbReference>
<reference evidence="1 2" key="1">
    <citation type="submission" date="2024-06" db="EMBL/GenBank/DDBJ databases">
        <title>Genomic Encyclopedia of Type Strains, Phase IV (KMG-IV): sequencing the most valuable type-strain genomes for metagenomic binning, comparative biology and taxonomic classification.</title>
        <authorList>
            <person name="Goeker M."/>
        </authorList>
    </citation>
    <scope>NUCLEOTIDE SEQUENCE [LARGE SCALE GENOMIC DNA]</scope>
    <source>
        <strain evidence="1 2">DSM 28303</strain>
    </source>
</reference>
<evidence type="ECO:0000313" key="1">
    <source>
        <dbReference type="EMBL" id="MET3557283.1"/>
    </source>
</evidence>
<dbReference type="InterPro" id="IPR036052">
    <property type="entry name" value="TrpB-like_PALP_sf"/>
</dbReference>
<sequence>MTYQEPNKDGFYGNYGGRFVPEMLMTAILEL</sequence>
<comment type="caution">
    <text evidence="1">The sequence shown here is derived from an EMBL/GenBank/DDBJ whole genome shotgun (WGS) entry which is preliminary data.</text>
</comment>
<evidence type="ECO:0000313" key="2">
    <source>
        <dbReference type="Proteomes" id="UP001549122"/>
    </source>
</evidence>
<organism evidence="1 2">
    <name type="scientific">Streptococcus rupicaprae</name>
    <dbReference type="NCBI Taxonomy" id="759619"/>
    <lineage>
        <taxon>Bacteria</taxon>
        <taxon>Bacillati</taxon>
        <taxon>Bacillota</taxon>
        <taxon>Bacilli</taxon>
        <taxon>Lactobacillales</taxon>
        <taxon>Streptococcaceae</taxon>
        <taxon>Streptococcus</taxon>
    </lineage>
</organism>
<gene>
    <name evidence="1" type="ORF">ABID29_000392</name>
</gene>
<keyword evidence="2" id="KW-1185">Reference proteome</keyword>